<comment type="similarity">
    <text evidence="1">Belongs to the CutA family.</text>
</comment>
<dbReference type="SUPFAM" id="SSF54913">
    <property type="entry name" value="GlnB-like"/>
    <property type="match status" value="1"/>
</dbReference>
<protein>
    <submittedName>
        <fullName evidence="2">Divalent cation tolerance protein</fullName>
    </submittedName>
</protein>
<dbReference type="Pfam" id="PF03091">
    <property type="entry name" value="CutA1"/>
    <property type="match status" value="1"/>
</dbReference>
<dbReference type="GO" id="GO:0005507">
    <property type="term" value="F:copper ion binding"/>
    <property type="evidence" value="ECO:0007669"/>
    <property type="project" value="TreeGrafter"/>
</dbReference>
<comment type="caution">
    <text evidence="2">The sequence shown here is derived from an EMBL/GenBank/DDBJ whole genome shotgun (WGS) entry which is preliminary data.</text>
</comment>
<dbReference type="EMBL" id="SOCA01000003">
    <property type="protein sequence ID" value="TDU71316.1"/>
    <property type="molecule type" value="Genomic_DNA"/>
</dbReference>
<dbReference type="InterPro" id="IPR011322">
    <property type="entry name" value="N-reg_PII-like_a/b"/>
</dbReference>
<name>A0A4R7S1E3_9BACT</name>
<reference evidence="2 3" key="1">
    <citation type="submission" date="2019-03" db="EMBL/GenBank/DDBJ databases">
        <title>Genomic Encyclopedia of Archaeal and Bacterial Type Strains, Phase II (KMG-II): from individual species to whole genera.</title>
        <authorList>
            <person name="Goeker M."/>
        </authorList>
    </citation>
    <scope>NUCLEOTIDE SEQUENCE [LARGE SCALE GENOMIC DNA]</scope>
    <source>
        <strain evidence="2 3">ATCC 25309</strain>
    </source>
</reference>
<evidence type="ECO:0000313" key="3">
    <source>
        <dbReference type="Proteomes" id="UP000295662"/>
    </source>
</evidence>
<keyword evidence="3" id="KW-1185">Reference proteome</keyword>
<accession>A0A4R7S1E3</accession>
<dbReference type="PANTHER" id="PTHR23419">
    <property type="entry name" value="DIVALENT CATION TOLERANCE CUTA-RELATED"/>
    <property type="match status" value="1"/>
</dbReference>
<dbReference type="AlphaFoldDB" id="A0A4R7S1E3"/>
<dbReference type="Proteomes" id="UP000295662">
    <property type="component" value="Unassembled WGS sequence"/>
</dbReference>
<gene>
    <name evidence="2" type="ORF">EI77_02439</name>
</gene>
<dbReference type="GO" id="GO:0010038">
    <property type="term" value="P:response to metal ion"/>
    <property type="evidence" value="ECO:0007669"/>
    <property type="project" value="InterPro"/>
</dbReference>
<dbReference type="InterPro" id="IPR004323">
    <property type="entry name" value="Ion_tolerance_CutA"/>
</dbReference>
<dbReference type="OrthoDB" id="37622at2"/>
<sequence length="111" mass="12453">MANMTDILLVFSTFPDLDKARHTGTLIVESQLAACVNLCPNLESIYRWKGAVETSNEVLAIFKTTVQTYPALEQRLRELHPYEVPEIIALPAAQASAAYAQWIMQEVRTES</sequence>
<organism evidence="2 3">
    <name type="scientific">Prosthecobacter fusiformis</name>
    <dbReference type="NCBI Taxonomy" id="48464"/>
    <lineage>
        <taxon>Bacteria</taxon>
        <taxon>Pseudomonadati</taxon>
        <taxon>Verrucomicrobiota</taxon>
        <taxon>Verrucomicrobiia</taxon>
        <taxon>Verrucomicrobiales</taxon>
        <taxon>Verrucomicrobiaceae</taxon>
        <taxon>Prosthecobacter</taxon>
    </lineage>
</organism>
<dbReference type="Gene3D" id="3.30.70.120">
    <property type="match status" value="1"/>
</dbReference>
<dbReference type="InterPro" id="IPR015867">
    <property type="entry name" value="N-reg_PII/ATP_PRibTrfase_C"/>
</dbReference>
<evidence type="ECO:0000256" key="1">
    <source>
        <dbReference type="ARBA" id="ARBA00010169"/>
    </source>
</evidence>
<evidence type="ECO:0000313" key="2">
    <source>
        <dbReference type="EMBL" id="TDU71316.1"/>
    </source>
</evidence>
<proteinExistence type="inferred from homology"/>
<dbReference type="PANTHER" id="PTHR23419:SF8">
    <property type="entry name" value="FI09726P"/>
    <property type="match status" value="1"/>
</dbReference>